<dbReference type="CDD" id="cd00009">
    <property type="entry name" value="AAA"/>
    <property type="match status" value="1"/>
</dbReference>
<dbReference type="Gene3D" id="3.40.50.300">
    <property type="entry name" value="P-loop containing nucleotide triphosphate hydrolases"/>
    <property type="match status" value="1"/>
</dbReference>
<dbReference type="Pfam" id="PF25601">
    <property type="entry name" value="AAA_lid_14"/>
    <property type="match status" value="1"/>
</dbReference>
<evidence type="ECO:0000256" key="4">
    <source>
        <dbReference type="ARBA" id="ARBA00023163"/>
    </source>
</evidence>
<name>A0A4Z0D314_9FIRM</name>
<dbReference type="InterPro" id="IPR027417">
    <property type="entry name" value="P-loop_NTPase"/>
</dbReference>
<keyword evidence="1" id="KW-0547">Nucleotide-binding</keyword>
<dbReference type="PANTHER" id="PTHR32071">
    <property type="entry name" value="TRANSCRIPTIONAL REGULATORY PROTEIN"/>
    <property type="match status" value="1"/>
</dbReference>
<dbReference type="GO" id="GO:0006355">
    <property type="term" value="P:regulation of DNA-templated transcription"/>
    <property type="evidence" value="ECO:0007669"/>
    <property type="project" value="InterPro"/>
</dbReference>
<feature type="domain" description="Sigma-54 factor interaction" evidence="5">
    <location>
        <begin position="248"/>
        <end position="478"/>
    </location>
</feature>
<dbReference type="PROSITE" id="PS50045">
    <property type="entry name" value="SIGMA54_INTERACT_4"/>
    <property type="match status" value="1"/>
</dbReference>
<keyword evidence="4" id="KW-0804">Transcription</keyword>
<dbReference type="Gene3D" id="1.10.10.60">
    <property type="entry name" value="Homeodomain-like"/>
    <property type="match status" value="1"/>
</dbReference>
<sequence length="553" mass="63555">MAIVDEELFRVAATGVLANTIGEKAPLNSLFHKCLLTAESYFIVNPRENEFCTQCENLLECNELVEMCLPIKYDNMIIGVIGLCAFDEKTKESFVLNKDRFYNLEIRIRGIIEEILKRRDYAELLEYRHLEFKTLINSINEGIIVADNSLNIQSTNEYVVKRFELKKNFDYKLSDILPDKILDKITEGFCGDLGPVYINGNEYMVQINTFYFSSERKGHVFVFKDFKKMKDSIMKSDRYKEFTTFDDIVGESEAIRQARLQAIESAKVDVPVLIYGETGTGKEVFAKAIHFSSNRSKDIYMAVNCGAIADSLIESELFGYEKGSFTGALASGKKGIFEVSTNGTLLLDEISELKYSTQVKLLRALEEKEIKRIGSTNTIKTNPRIIAATNKNLSLLVEKNEFREDLFYRLNIIQINIPPLRERGYDVLLLARYFLDNFNKVYDKNIKGFTTKAEKLLLEYSFPGNVRELKNIVEYCVIFENNDIIDESKVLKKISSKKNNIVNDKTLKQVVKEFEKEFLKKEILLIGDSVEEKKNLAKRLDISLATLYRKLEN</sequence>
<evidence type="ECO:0000256" key="2">
    <source>
        <dbReference type="ARBA" id="ARBA00022840"/>
    </source>
</evidence>
<evidence type="ECO:0000256" key="1">
    <source>
        <dbReference type="ARBA" id="ARBA00022741"/>
    </source>
</evidence>
<dbReference type="InterPro" id="IPR025662">
    <property type="entry name" value="Sigma_54_int_dom_ATP-bd_1"/>
</dbReference>
<keyword evidence="3" id="KW-0805">Transcription regulation</keyword>
<comment type="caution">
    <text evidence="6">The sequence shown here is derived from an EMBL/GenBank/DDBJ whole genome shotgun (WGS) entry which is preliminary data.</text>
</comment>
<dbReference type="InterPro" id="IPR058031">
    <property type="entry name" value="AAA_lid_NorR"/>
</dbReference>
<dbReference type="InterPro" id="IPR003593">
    <property type="entry name" value="AAA+_ATPase"/>
</dbReference>
<dbReference type="Proteomes" id="UP000298381">
    <property type="component" value="Unassembled WGS sequence"/>
</dbReference>
<organism evidence="6 7">
    <name type="scientific">Soehngenia longivitae</name>
    <dbReference type="NCBI Taxonomy" id="2562294"/>
    <lineage>
        <taxon>Bacteria</taxon>
        <taxon>Bacillati</taxon>
        <taxon>Bacillota</taxon>
        <taxon>Tissierellia</taxon>
        <taxon>Tissierellales</taxon>
        <taxon>Tissierellaceae</taxon>
        <taxon>Soehngenia</taxon>
    </lineage>
</organism>
<dbReference type="Gene3D" id="3.30.450.20">
    <property type="entry name" value="PAS domain"/>
    <property type="match status" value="1"/>
</dbReference>
<dbReference type="OrthoDB" id="5411866at2"/>
<dbReference type="InterPro" id="IPR002078">
    <property type="entry name" value="Sigma_54_int"/>
</dbReference>
<dbReference type="SMART" id="SM00382">
    <property type="entry name" value="AAA"/>
    <property type="match status" value="1"/>
</dbReference>
<dbReference type="InterPro" id="IPR009057">
    <property type="entry name" value="Homeodomain-like_sf"/>
</dbReference>
<dbReference type="AlphaFoldDB" id="A0A4Z0D314"/>
<dbReference type="SUPFAM" id="SSF52540">
    <property type="entry name" value="P-loop containing nucleoside triphosphate hydrolases"/>
    <property type="match status" value="1"/>
</dbReference>
<protein>
    <submittedName>
        <fullName evidence="6">AAA family ATPase</fullName>
    </submittedName>
</protein>
<keyword evidence="2" id="KW-0067">ATP-binding</keyword>
<dbReference type="PROSITE" id="PS00688">
    <property type="entry name" value="SIGMA54_INTERACT_3"/>
    <property type="match status" value="1"/>
</dbReference>
<reference evidence="6 7" key="1">
    <citation type="submission" date="2019-03" db="EMBL/GenBank/DDBJ databases">
        <title>Draft genome sequence data and analysis of a Fermenting Bacterium, Soehngenia longevitae strain 1933PT, isolated from petroleum reservoir in Azerbaijan.</title>
        <authorList>
            <person name="Grouzdev D.S."/>
            <person name="Bidzhieva S.K."/>
            <person name="Sokolova D.S."/>
            <person name="Tourova T.P."/>
            <person name="Poltaraus A.B."/>
            <person name="Nazina T.N."/>
        </authorList>
    </citation>
    <scope>NUCLEOTIDE SEQUENCE [LARGE SCALE GENOMIC DNA]</scope>
    <source>
        <strain evidence="6 7">1933P</strain>
    </source>
</reference>
<dbReference type="EMBL" id="SRIB01000010">
    <property type="protein sequence ID" value="TFZ39718.1"/>
    <property type="molecule type" value="Genomic_DNA"/>
</dbReference>
<evidence type="ECO:0000256" key="3">
    <source>
        <dbReference type="ARBA" id="ARBA00023015"/>
    </source>
</evidence>
<dbReference type="FunFam" id="3.40.50.300:FF:000006">
    <property type="entry name" value="DNA-binding transcriptional regulator NtrC"/>
    <property type="match status" value="1"/>
</dbReference>
<evidence type="ECO:0000313" key="7">
    <source>
        <dbReference type="Proteomes" id="UP000298381"/>
    </source>
</evidence>
<gene>
    <name evidence="6" type="ORF">E4100_07690</name>
</gene>
<dbReference type="SUPFAM" id="SSF46689">
    <property type="entry name" value="Homeodomain-like"/>
    <property type="match status" value="1"/>
</dbReference>
<evidence type="ECO:0000313" key="6">
    <source>
        <dbReference type="EMBL" id="TFZ39718.1"/>
    </source>
</evidence>
<evidence type="ECO:0000259" key="5">
    <source>
        <dbReference type="PROSITE" id="PS50045"/>
    </source>
</evidence>
<dbReference type="PROSITE" id="PS00675">
    <property type="entry name" value="SIGMA54_INTERACT_1"/>
    <property type="match status" value="1"/>
</dbReference>
<dbReference type="InterPro" id="IPR025944">
    <property type="entry name" value="Sigma_54_int_dom_CS"/>
</dbReference>
<dbReference type="Pfam" id="PF00158">
    <property type="entry name" value="Sigma54_activat"/>
    <property type="match status" value="1"/>
</dbReference>
<dbReference type="Gene3D" id="1.10.8.60">
    <property type="match status" value="1"/>
</dbReference>
<keyword evidence="7" id="KW-1185">Reference proteome</keyword>
<proteinExistence type="predicted"/>
<dbReference type="GO" id="GO:0005524">
    <property type="term" value="F:ATP binding"/>
    <property type="evidence" value="ECO:0007669"/>
    <property type="project" value="UniProtKB-KW"/>
</dbReference>
<accession>A0A4Z0D314</accession>